<evidence type="ECO:0000256" key="2">
    <source>
        <dbReference type="ARBA" id="ARBA00023125"/>
    </source>
</evidence>
<dbReference type="PANTHER" id="PTHR46796">
    <property type="entry name" value="HTH-TYPE TRANSCRIPTIONAL ACTIVATOR RHAS-RELATED"/>
    <property type="match status" value="1"/>
</dbReference>
<evidence type="ECO:0000259" key="4">
    <source>
        <dbReference type="PROSITE" id="PS01124"/>
    </source>
</evidence>
<keyword evidence="2" id="KW-0238">DNA-binding</keyword>
<dbReference type="Proteomes" id="UP000824140">
    <property type="component" value="Unassembled WGS sequence"/>
</dbReference>
<keyword evidence="1" id="KW-0805">Transcription regulation</keyword>
<evidence type="ECO:0000256" key="3">
    <source>
        <dbReference type="ARBA" id="ARBA00023163"/>
    </source>
</evidence>
<dbReference type="Gene3D" id="1.10.10.60">
    <property type="entry name" value="Homeodomain-like"/>
    <property type="match status" value="2"/>
</dbReference>
<dbReference type="Pfam" id="PF12833">
    <property type="entry name" value="HTH_18"/>
    <property type="match status" value="1"/>
</dbReference>
<dbReference type="GO" id="GO:0003700">
    <property type="term" value="F:DNA-binding transcription factor activity"/>
    <property type="evidence" value="ECO:0007669"/>
    <property type="project" value="InterPro"/>
</dbReference>
<gene>
    <name evidence="5" type="ORF">IAA84_02445</name>
</gene>
<reference evidence="5" key="2">
    <citation type="journal article" date="2021" name="PeerJ">
        <title>Extensive microbial diversity within the chicken gut microbiome revealed by metagenomics and culture.</title>
        <authorList>
            <person name="Gilroy R."/>
            <person name="Ravi A."/>
            <person name="Getino M."/>
            <person name="Pursley I."/>
            <person name="Horton D.L."/>
            <person name="Alikhan N.F."/>
            <person name="Baker D."/>
            <person name="Gharbi K."/>
            <person name="Hall N."/>
            <person name="Watson M."/>
            <person name="Adriaenssens E.M."/>
            <person name="Foster-Nyarko E."/>
            <person name="Jarju S."/>
            <person name="Secka A."/>
            <person name="Antonio M."/>
            <person name="Oren A."/>
            <person name="Chaudhuri R.R."/>
            <person name="La Ragione R."/>
            <person name="Hildebrand F."/>
            <person name="Pallen M.J."/>
        </authorList>
    </citation>
    <scope>NUCLEOTIDE SEQUENCE</scope>
    <source>
        <strain evidence="5">13766</strain>
    </source>
</reference>
<feature type="domain" description="HTH araC/xylS-type" evidence="4">
    <location>
        <begin position="152"/>
        <end position="249"/>
    </location>
</feature>
<dbReference type="InterPro" id="IPR050204">
    <property type="entry name" value="AraC_XylS_family_regulators"/>
</dbReference>
<dbReference type="InterPro" id="IPR009057">
    <property type="entry name" value="Homeodomain-like_sf"/>
</dbReference>
<dbReference type="EMBL" id="DVJN01000047">
    <property type="protein sequence ID" value="HIS91856.1"/>
    <property type="molecule type" value="Genomic_DNA"/>
</dbReference>
<evidence type="ECO:0000313" key="5">
    <source>
        <dbReference type="EMBL" id="HIS91856.1"/>
    </source>
</evidence>
<organism evidence="5 6">
    <name type="scientific">Candidatus Alectryocaccomicrobium excrementavium</name>
    <dbReference type="NCBI Taxonomy" id="2840668"/>
    <lineage>
        <taxon>Bacteria</taxon>
        <taxon>Bacillati</taxon>
        <taxon>Bacillota</taxon>
        <taxon>Clostridia</taxon>
        <taxon>Candidatus Alectryocaccomicrobium</taxon>
    </lineage>
</organism>
<dbReference type="InterPro" id="IPR018060">
    <property type="entry name" value="HTH_AraC"/>
</dbReference>
<dbReference type="GO" id="GO:0043565">
    <property type="term" value="F:sequence-specific DNA binding"/>
    <property type="evidence" value="ECO:0007669"/>
    <property type="project" value="InterPro"/>
</dbReference>
<comment type="caution">
    <text evidence="5">The sequence shown here is derived from an EMBL/GenBank/DDBJ whole genome shotgun (WGS) entry which is preliminary data.</text>
</comment>
<dbReference type="SMART" id="SM00342">
    <property type="entry name" value="HTH_ARAC"/>
    <property type="match status" value="1"/>
</dbReference>
<accession>A0A9D1K513</accession>
<name>A0A9D1K513_9FIRM</name>
<dbReference type="AlphaFoldDB" id="A0A9D1K513"/>
<protein>
    <submittedName>
        <fullName evidence="5">Helix-turn-helix transcriptional regulator</fullName>
    </submittedName>
</protein>
<dbReference type="SUPFAM" id="SSF46689">
    <property type="entry name" value="Homeodomain-like"/>
    <property type="match status" value="2"/>
</dbReference>
<sequence length="253" mass="28897">MDVWFYTYGCGYAPPGWAIQSLPYTNRVYVVLGGRAFFLSDAGERPLLPGWLYLFPHRLPFRVRQEESDRIFHMYFDFMLAPPLLGETLVEMPVEQGSLLAHTVECLRRTVHAPGDSARAADEPLVYGYFANLLRLIFREHPDLPLSDERMTGALRRIHEEFARPLTDEVLARTAHMEKNHFIRVFRRATGMTPHQYLRECRLNRAIALIKAGETVSRAAQACGYESASSLSAAMVKSRGVRPGEVRRGEERK</sequence>
<keyword evidence="3" id="KW-0804">Transcription</keyword>
<dbReference type="PROSITE" id="PS01124">
    <property type="entry name" value="HTH_ARAC_FAMILY_2"/>
    <property type="match status" value="1"/>
</dbReference>
<reference evidence="5" key="1">
    <citation type="submission" date="2020-10" db="EMBL/GenBank/DDBJ databases">
        <authorList>
            <person name="Gilroy R."/>
        </authorList>
    </citation>
    <scope>NUCLEOTIDE SEQUENCE</scope>
    <source>
        <strain evidence="5">13766</strain>
    </source>
</reference>
<evidence type="ECO:0000256" key="1">
    <source>
        <dbReference type="ARBA" id="ARBA00023015"/>
    </source>
</evidence>
<proteinExistence type="predicted"/>
<evidence type="ECO:0000313" key="6">
    <source>
        <dbReference type="Proteomes" id="UP000824140"/>
    </source>
</evidence>